<comment type="catalytic activity">
    <reaction evidence="5">
        <text>dimethylallyl phosphate + FMNH2 = prenylated FMNH2 + phosphate</text>
        <dbReference type="Rhea" id="RHEA:37743"/>
        <dbReference type="ChEBI" id="CHEBI:43474"/>
        <dbReference type="ChEBI" id="CHEBI:57618"/>
        <dbReference type="ChEBI" id="CHEBI:87467"/>
        <dbReference type="ChEBI" id="CHEBI:88052"/>
        <dbReference type="EC" id="2.5.1.129"/>
    </reaction>
</comment>
<sequence>MTSRAHASGKKRVVVGISGASGSAYGIRLLEILRATPDVETHLVVSRSARQTLQLETSLTAADVEAMADVVHSSVDIGASISSGSFRIHGMVVAPCSIKTMSNLAWGNTGELIARAADVALKERRRVVLMLRETPLHVGHIESMLRVSQAGAIVFPPVPAFYNRPQTVADIVDHSVMRCLDLIDIECEAAPRWGETSRALLAATTTTVPGAQAHSAQGAMTHD</sequence>
<organism evidence="7 8">
    <name type="scientific">Ottowia thiooxydans</name>
    <dbReference type="NCBI Taxonomy" id="219182"/>
    <lineage>
        <taxon>Bacteria</taxon>
        <taxon>Pseudomonadati</taxon>
        <taxon>Pseudomonadota</taxon>
        <taxon>Betaproteobacteria</taxon>
        <taxon>Burkholderiales</taxon>
        <taxon>Comamonadaceae</taxon>
        <taxon>Ottowia</taxon>
    </lineage>
</organism>
<comment type="function">
    <text evidence="5">Flavin prenyltransferase that catalyzes the synthesis of the prenylated FMN cofactor (prenyl-FMN) for 4-hydroxy-3-polyprenylbenzoic acid decarboxylase UbiD. The prenyltransferase is metal-independent and links a dimethylallyl moiety from dimethylallyl monophosphate (DMAP) to the flavin N5 and C6 atoms of FMN.</text>
</comment>
<accession>A0ABV2Q3C5</accession>
<dbReference type="Pfam" id="PF02441">
    <property type="entry name" value="Flavoprotein"/>
    <property type="match status" value="1"/>
</dbReference>
<gene>
    <name evidence="5" type="primary">ubiX</name>
    <name evidence="7" type="ORF">ABIE13_000628</name>
</gene>
<feature type="binding site" evidence="5">
    <location>
        <position position="46"/>
    </location>
    <ligand>
        <name>FMN</name>
        <dbReference type="ChEBI" id="CHEBI:58210"/>
    </ligand>
</feature>
<dbReference type="InterPro" id="IPR003382">
    <property type="entry name" value="Flavoprotein"/>
</dbReference>
<evidence type="ECO:0000256" key="1">
    <source>
        <dbReference type="ARBA" id="ARBA00022602"/>
    </source>
</evidence>
<keyword evidence="4 5" id="KW-0808">Transferase</keyword>
<comment type="similarity">
    <text evidence="5">Belongs to the UbiX/PAD1 family.</text>
</comment>
<evidence type="ECO:0000313" key="8">
    <source>
        <dbReference type="Proteomes" id="UP001549320"/>
    </source>
</evidence>
<comment type="caution">
    <text evidence="7">The sequence shown here is derived from an EMBL/GenBank/DDBJ whole genome shotgun (WGS) entry which is preliminary data.</text>
</comment>
<evidence type="ECO:0000259" key="6">
    <source>
        <dbReference type="Pfam" id="PF02441"/>
    </source>
</evidence>
<dbReference type="Proteomes" id="UP001549320">
    <property type="component" value="Unassembled WGS sequence"/>
</dbReference>
<feature type="binding site" evidence="5">
    <location>
        <begin position="19"/>
        <end position="21"/>
    </location>
    <ligand>
        <name>FMN</name>
        <dbReference type="ChEBI" id="CHEBI:58210"/>
    </ligand>
</feature>
<dbReference type="GO" id="GO:0106141">
    <property type="term" value="F:flavin prenyltransferase activity"/>
    <property type="evidence" value="ECO:0007669"/>
    <property type="project" value="UniProtKB-EC"/>
</dbReference>
<feature type="binding site" evidence="5">
    <location>
        <begin position="97"/>
        <end position="100"/>
    </location>
    <ligand>
        <name>FMN</name>
        <dbReference type="ChEBI" id="CHEBI:58210"/>
    </ligand>
</feature>
<protein>
    <recommendedName>
        <fullName evidence="5">Flavin prenyltransferase UbiX</fullName>
        <ecNumber evidence="5">2.5.1.129</ecNumber>
    </recommendedName>
</protein>
<feature type="binding site" evidence="5">
    <location>
        <position position="132"/>
    </location>
    <ligand>
        <name>FMN</name>
        <dbReference type="ChEBI" id="CHEBI:58210"/>
    </ligand>
</feature>
<dbReference type="SUPFAM" id="SSF52507">
    <property type="entry name" value="Homo-oligomeric flavin-containing Cys decarboxylases, HFCD"/>
    <property type="match status" value="1"/>
</dbReference>
<evidence type="ECO:0000256" key="3">
    <source>
        <dbReference type="ARBA" id="ARBA00022643"/>
    </source>
</evidence>
<name>A0ABV2Q3C5_9BURK</name>
<dbReference type="InterPro" id="IPR004507">
    <property type="entry name" value="UbiX-like"/>
</dbReference>
<dbReference type="Gene3D" id="3.40.50.1950">
    <property type="entry name" value="Flavin prenyltransferase-like"/>
    <property type="match status" value="1"/>
</dbReference>
<dbReference type="EC" id="2.5.1.129" evidence="5"/>
<dbReference type="InterPro" id="IPR036551">
    <property type="entry name" value="Flavin_trans-like"/>
</dbReference>
<feature type="domain" description="Flavoprotein" evidence="6">
    <location>
        <begin position="11"/>
        <end position="177"/>
    </location>
</feature>
<keyword evidence="2 5" id="KW-0285">Flavoprotein</keyword>
<evidence type="ECO:0000256" key="5">
    <source>
        <dbReference type="HAMAP-Rule" id="MF_01984"/>
    </source>
</evidence>
<dbReference type="NCBIfam" id="NF004685">
    <property type="entry name" value="PRK06029.1"/>
    <property type="match status" value="1"/>
</dbReference>
<dbReference type="RefSeq" id="WP_354441021.1">
    <property type="nucleotide sequence ID" value="NZ_JBEPSH010000001.1"/>
</dbReference>
<feature type="binding site" evidence="5">
    <location>
        <position position="178"/>
    </location>
    <ligand>
        <name>dimethylallyl phosphate</name>
        <dbReference type="ChEBI" id="CHEBI:88052"/>
    </ligand>
</feature>
<keyword evidence="3 5" id="KW-0288">FMN</keyword>
<evidence type="ECO:0000256" key="2">
    <source>
        <dbReference type="ARBA" id="ARBA00022630"/>
    </source>
</evidence>
<evidence type="ECO:0000256" key="4">
    <source>
        <dbReference type="ARBA" id="ARBA00022679"/>
    </source>
</evidence>
<dbReference type="NCBIfam" id="TIGR00421">
    <property type="entry name" value="ubiX_pad"/>
    <property type="match status" value="1"/>
</dbReference>
<evidence type="ECO:0000313" key="7">
    <source>
        <dbReference type="EMBL" id="MET4575531.1"/>
    </source>
</evidence>
<dbReference type="PANTHER" id="PTHR43374">
    <property type="entry name" value="FLAVIN PRENYLTRANSFERASE"/>
    <property type="match status" value="1"/>
</dbReference>
<comment type="caution">
    <text evidence="5">Lacks conserved residue(s) required for the propagation of feature annotation.</text>
</comment>
<feature type="binding site" evidence="5">
    <location>
        <position position="162"/>
    </location>
    <ligand>
        <name>dimethylallyl phosphate</name>
        <dbReference type="ChEBI" id="CHEBI:88052"/>
    </ligand>
</feature>
<reference evidence="7 8" key="1">
    <citation type="submission" date="2024-06" db="EMBL/GenBank/DDBJ databases">
        <title>Sorghum-associated microbial communities from plants grown in Nebraska, USA.</title>
        <authorList>
            <person name="Schachtman D."/>
        </authorList>
    </citation>
    <scope>NUCLEOTIDE SEQUENCE [LARGE SCALE GENOMIC DNA]</scope>
    <source>
        <strain evidence="7 8">2709</strain>
    </source>
</reference>
<dbReference type="EMBL" id="JBEPSH010000001">
    <property type="protein sequence ID" value="MET4575531.1"/>
    <property type="molecule type" value="Genomic_DNA"/>
</dbReference>
<keyword evidence="1 5" id="KW-0637">Prenyltransferase</keyword>
<keyword evidence="8" id="KW-1185">Reference proteome</keyword>
<proteinExistence type="inferred from homology"/>
<dbReference type="HAMAP" id="MF_01984">
    <property type="entry name" value="ubiX_pad"/>
    <property type="match status" value="1"/>
</dbReference>
<dbReference type="PANTHER" id="PTHR43374:SF1">
    <property type="entry name" value="FLAVIN PRENYLTRANSFERASE PAD1, MITOCHONDRIAL"/>
    <property type="match status" value="1"/>
</dbReference>